<evidence type="ECO:0000313" key="2">
    <source>
        <dbReference type="EMBL" id="GCB85148.1"/>
    </source>
</evidence>
<dbReference type="InterPro" id="IPR036179">
    <property type="entry name" value="Ig-like_dom_sf"/>
</dbReference>
<accession>A0A401QI85</accession>
<dbReference type="EMBL" id="BFAA01135157">
    <property type="protein sequence ID" value="GCB85148.1"/>
    <property type="molecule type" value="Genomic_DNA"/>
</dbReference>
<dbReference type="Pfam" id="PF07686">
    <property type="entry name" value="V-set"/>
    <property type="match status" value="1"/>
</dbReference>
<comment type="caution">
    <text evidence="2">The sequence shown here is derived from an EMBL/GenBank/DDBJ whole genome shotgun (WGS) entry which is preliminary data.</text>
</comment>
<dbReference type="AlphaFoldDB" id="A0A401QI85"/>
<dbReference type="OMA" id="RVWILTH"/>
<sequence length="63" mass="7159">MSWFVNGTTSNSRDFQDRFQHFQDFSSNSYILTIVNVTLNDTAVYSCSVWSYIHGAGSQLNVT</sequence>
<dbReference type="Proteomes" id="UP000288216">
    <property type="component" value="Unassembled WGS sequence"/>
</dbReference>
<dbReference type="OrthoDB" id="9945861at2759"/>
<organism evidence="2 3">
    <name type="scientific">Scyliorhinus torazame</name>
    <name type="common">Cloudy catshark</name>
    <name type="synonym">Catulus torazame</name>
    <dbReference type="NCBI Taxonomy" id="75743"/>
    <lineage>
        <taxon>Eukaryota</taxon>
        <taxon>Metazoa</taxon>
        <taxon>Chordata</taxon>
        <taxon>Craniata</taxon>
        <taxon>Vertebrata</taxon>
        <taxon>Chondrichthyes</taxon>
        <taxon>Elasmobranchii</taxon>
        <taxon>Galeomorphii</taxon>
        <taxon>Galeoidea</taxon>
        <taxon>Carcharhiniformes</taxon>
        <taxon>Scyliorhinidae</taxon>
        <taxon>Scyliorhinus</taxon>
    </lineage>
</organism>
<dbReference type="STRING" id="75743.A0A401QI85"/>
<dbReference type="InterPro" id="IPR013783">
    <property type="entry name" value="Ig-like_fold"/>
</dbReference>
<gene>
    <name evidence="2" type="ORF">scyTo_0025871</name>
</gene>
<evidence type="ECO:0000259" key="1">
    <source>
        <dbReference type="PROSITE" id="PS50835"/>
    </source>
</evidence>
<feature type="domain" description="Ig-like" evidence="1">
    <location>
        <begin position="1"/>
        <end position="63"/>
    </location>
</feature>
<dbReference type="SUPFAM" id="SSF48726">
    <property type="entry name" value="Immunoglobulin"/>
    <property type="match status" value="1"/>
</dbReference>
<name>A0A401QI85_SCYTO</name>
<evidence type="ECO:0000313" key="3">
    <source>
        <dbReference type="Proteomes" id="UP000288216"/>
    </source>
</evidence>
<reference evidence="2 3" key="1">
    <citation type="journal article" date="2018" name="Nat. Ecol. Evol.">
        <title>Shark genomes provide insights into elasmobranch evolution and the origin of vertebrates.</title>
        <authorList>
            <person name="Hara Y"/>
            <person name="Yamaguchi K"/>
            <person name="Onimaru K"/>
            <person name="Kadota M"/>
            <person name="Koyanagi M"/>
            <person name="Keeley SD"/>
            <person name="Tatsumi K"/>
            <person name="Tanaka K"/>
            <person name="Motone F"/>
            <person name="Kageyama Y"/>
            <person name="Nozu R"/>
            <person name="Adachi N"/>
            <person name="Nishimura O"/>
            <person name="Nakagawa R"/>
            <person name="Tanegashima C"/>
            <person name="Kiyatake I"/>
            <person name="Matsumoto R"/>
            <person name="Murakumo K"/>
            <person name="Nishida K"/>
            <person name="Terakita A"/>
            <person name="Kuratani S"/>
            <person name="Sato K"/>
            <person name="Hyodo S Kuraku.S."/>
        </authorList>
    </citation>
    <scope>NUCLEOTIDE SEQUENCE [LARGE SCALE GENOMIC DNA]</scope>
</reference>
<dbReference type="InterPro" id="IPR013106">
    <property type="entry name" value="Ig_V-set"/>
</dbReference>
<protein>
    <recommendedName>
        <fullName evidence="1">Ig-like domain-containing protein</fullName>
    </recommendedName>
</protein>
<dbReference type="Gene3D" id="2.60.40.10">
    <property type="entry name" value="Immunoglobulins"/>
    <property type="match status" value="1"/>
</dbReference>
<dbReference type="PROSITE" id="PS50835">
    <property type="entry name" value="IG_LIKE"/>
    <property type="match status" value="1"/>
</dbReference>
<proteinExistence type="predicted"/>
<dbReference type="InterPro" id="IPR007110">
    <property type="entry name" value="Ig-like_dom"/>
</dbReference>
<feature type="non-terminal residue" evidence="2">
    <location>
        <position position="63"/>
    </location>
</feature>
<keyword evidence="3" id="KW-1185">Reference proteome</keyword>